<evidence type="ECO:0000313" key="2">
    <source>
        <dbReference type="Proteomes" id="UP000009169"/>
    </source>
</evidence>
<reference evidence="2" key="1">
    <citation type="journal article" date="2012" name="MBio">
        <title>Comparative genome analysis of Trichophyton rubrum and related dermatophytes reveals candidate genes involved in infection.</title>
        <authorList>
            <person name="Martinez D.A."/>
            <person name="Oliver B.G."/>
            <person name="Graeser Y."/>
            <person name="Goldberg J.M."/>
            <person name="Li W."/>
            <person name="Martinez-Rossi N.M."/>
            <person name="Monod M."/>
            <person name="Shelest E."/>
            <person name="Barton R.C."/>
            <person name="Birch E."/>
            <person name="Brakhage A.A."/>
            <person name="Chen Z."/>
            <person name="Gurr S.J."/>
            <person name="Heiman D."/>
            <person name="Heitman J."/>
            <person name="Kosti I."/>
            <person name="Rossi A."/>
            <person name="Saif S."/>
            <person name="Samalova M."/>
            <person name="Saunders C.W."/>
            <person name="Shea T."/>
            <person name="Summerbell R.C."/>
            <person name="Xu J."/>
            <person name="Young S."/>
            <person name="Zeng Q."/>
            <person name="Birren B.W."/>
            <person name="Cuomo C.A."/>
            <person name="White T.C."/>
        </authorList>
    </citation>
    <scope>NUCLEOTIDE SEQUENCE [LARGE SCALE GENOMIC DNA]</scope>
    <source>
        <strain evidence="2">ATCC MYA-4606 / CBS 127.97</strain>
    </source>
</reference>
<dbReference type="HOGENOM" id="CLU_2308045_0_0_1"/>
<dbReference type="EMBL" id="DS995724">
    <property type="protein sequence ID" value="EGE02842.1"/>
    <property type="molecule type" value="Genomic_DNA"/>
</dbReference>
<keyword evidence="2" id="KW-1185">Reference proteome</keyword>
<organism evidence="1 2">
    <name type="scientific">Trichophyton equinum (strain ATCC MYA-4606 / CBS 127.97)</name>
    <name type="common">Horse ringworm fungus</name>
    <dbReference type="NCBI Taxonomy" id="559882"/>
    <lineage>
        <taxon>Eukaryota</taxon>
        <taxon>Fungi</taxon>
        <taxon>Dikarya</taxon>
        <taxon>Ascomycota</taxon>
        <taxon>Pezizomycotina</taxon>
        <taxon>Eurotiomycetes</taxon>
        <taxon>Eurotiomycetidae</taxon>
        <taxon>Onygenales</taxon>
        <taxon>Arthrodermataceae</taxon>
        <taxon>Trichophyton</taxon>
    </lineage>
</organism>
<accession>F2PLS4</accession>
<evidence type="ECO:0000313" key="1">
    <source>
        <dbReference type="EMBL" id="EGE02842.1"/>
    </source>
</evidence>
<sequence>MEQPSTSFKYGVYRSLVCDYRPILPPSTTKPQGIPEDDRLASLDRVQVAGLFSGQNDNIIGYSVERFIRRPRGTALIIRICKRTGDGPTPAEDIRCEGLE</sequence>
<gene>
    <name evidence="1" type="ORF">TEQG_01880</name>
</gene>
<dbReference type="VEuPathDB" id="FungiDB:TEQG_01880"/>
<protein>
    <submittedName>
        <fullName evidence="1">Uncharacterized protein</fullName>
    </submittedName>
</protein>
<proteinExistence type="predicted"/>
<dbReference type="Proteomes" id="UP000009169">
    <property type="component" value="Unassembled WGS sequence"/>
</dbReference>
<dbReference type="AlphaFoldDB" id="F2PLS4"/>
<name>F2PLS4_TRIEC</name>